<dbReference type="SUPFAM" id="SSF57701">
    <property type="entry name" value="Zn2/Cys6 DNA-binding domain"/>
    <property type="match status" value="1"/>
</dbReference>
<protein>
    <recommendedName>
        <fullName evidence="7">Zn(2)-C6 fungal-type domain-containing protein</fullName>
    </recommendedName>
</protein>
<dbReference type="AlphaFoldDB" id="A0A165TEH2"/>
<dbReference type="InParanoid" id="A0A165TEH2"/>
<feature type="compositionally biased region" description="Low complexity" evidence="6">
    <location>
        <begin position="86"/>
        <end position="103"/>
    </location>
</feature>
<gene>
    <name evidence="8" type="ORF">NEOLEDRAFT_1168790</name>
</gene>
<dbReference type="PROSITE" id="PS00463">
    <property type="entry name" value="ZN2_CY6_FUNGAL_1"/>
    <property type="match status" value="1"/>
</dbReference>
<dbReference type="InterPro" id="IPR050797">
    <property type="entry name" value="Carb_Metab_Trans_Reg"/>
</dbReference>
<reference evidence="8 9" key="1">
    <citation type="journal article" date="2016" name="Mol. Biol. Evol.">
        <title>Comparative Genomics of Early-Diverging Mushroom-Forming Fungi Provides Insights into the Origins of Lignocellulose Decay Capabilities.</title>
        <authorList>
            <person name="Nagy L.G."/>
            <person name="Riley R."/>
            <person name="Tritt A."/>
            <person name="Adam C."/>
            <person name="Daum C."/>
            <person name="Floudas D."/>
            <person name="Sun H."/>
            <person name="Yadav J.S."/>
            <person name="Pangilinan J."/>
            <person name="Larsson K.H."/>
            <person name="Matsuura K."/>
            <person name="Barry K."/>
            <person name="Labutti K."/>
            <person name="Kuo R."/>
            <person name="Ohm R.A."/>
            <person name="Bhattacharya S.S."/>
            <person name="Shirouzu T."/>
            <person name="Yoshinaga Y."/>
            <person name="Martin F.M."/>
            <person name="Grigoriev I.V."/>
            <person name="Hibbett D.S."/>
        </authorList>
    </citation>
    <scope>NUCLEOTIDE SEQUENCE [LARGE SCALE GENOMIC DNA]</scope>
    <source>
        <strain evidence="8 9">HHB14362 ss-1</strain>
    </source>
</reference>
<keyword evidence="1" id="KW-0479">Metal-binding</keyword>
<dbReference type="SMART" id="SM00066">
    <property type="entry name" value="GAL4"/>
    <property type="match status" value="1"/>
</dbReference>
<feature type="compositionally biased region" description="Low complexity" evidence="6">
    <location>
        <begin position="808"/>
        <end position="819"/>
    </location>
</feature>
<feature type="domain" description="Zn(2)-C6 fungal-type" evidence="7">
    <location>
        <begin position="229"/>
        <end position="263"/>
    </location>
</feature>
<dbReference type="InterPro" id="IPR007219">
    <property type="entry name" value="XnlR_reg_dom"/>
</dbReference>
<dbReference type="SMART" id="SM00906">
    <property type="entry name" value="Fungal_trans"/>
    <property type="match status" value="1"/>
</dbReference>
<feature type="region of interest" description="Disordered" evidence="6">
    <location>
        <begin position="784"/>
        <end position="825"/>
    </location>
</feature>
<feature type="region of interest" description="Disordered" evidence="6">
    <location>
        <begin position="918"/>
        <end position="953"/>
    </location>
</feature>
<dbReference type="PANTHER" id="PTHR31668:SF26">
    <property type="entry name" value="GLUCOSE TRANSPORT TRANSCRIPTION REGULATOR RGT1-RELATED"/>
    <property type="match status" value="1"/>
</dbReference>
<keyword evidence="4" id="KW-0804">Transcription</keyword>
<dbReference type="CDD" id="cd12148">
    <property type="entry name" value="fungal_TF_MHR"/>
    <property type="match status" value="1"/>
</dbReference>
<accession>A0A165TEH2</accession>
<evidence type="ECO:0000256" key="1">
    <source>
        <dbReference type="ARBA" id="ARBA00022723"/>
    </source>
</evidence>
<dbReference type="Pfam" id="PF04082">
    <property type="entry name" value="Fungal_trans"/>
    <property type="match status" value="1"/>
</dbReference>
<dbReference type="InterPro" id="IPR036864">
    <property type="entry name" value="Zn2-C6_fun-type_DNA-bd_sf"/>
</dbReference>
<evidence type="ECO:0000256" key="2">
    <source>
        <dbReference type="ARBA" id="ARBA00023015"/>
    </source>
</evidence>
<dbReference type="Proteomes" id="UP000076761">
    <property type="component" value="Unassembled WGS sequence"/>
</dbReference>
<dbReference type="OrthoDB" id="4161332at2759"/>
<dbReference type="GO" id="GO:0003677">
    <property type="term" value="F:DNA binding"/>
    <property type="evidence" value="ECO:0007669"/>
    <property type="project" value="UniProtKB-KW"/>
</dbReference>
<proteinExistence type="predicted"/>
<dbReference type="Pfam" id="PF00172">
    <property type="entry name" value="Zn_clus"/>
    <property type="match status" value="1"/>
</dbReference>
<feature type="compositionally biased region" description="Polar residues" evidence="6">
    <location>
        <begin position="293"/>
        <end position="302"/>
    </location>
</feature>
<feature type="compositionally biased region" description="Polar residues" evidence="6">
    <location>
        <begin position="203"/>
        <end position="213"/>
    </location>
</feature>
<evidence type="ECO:0000256" key="5">
    <source>
        <dbReference type="ARBA" id="ARBA00023242"/>
    </source>
</evidence>
<feature type="compositionally biased region" description="Basic and acidic residues" evidence="6">
    <location>
        <begin position="27"/>
        <end position="44"/>
    </location>
</feature>
<evidence type="ECO:0000256" key="6">
    <source>
        <dbReference type="SAM" id="MobiDB-lite"/>
    </source>
</evidence>
<dbReference type="CDD" id="cd00067">
    <property type="entry name" value="GAL4"/>
    <property type="match status" value="1"/>
</dbReference>
<feature type="compositionally biased region" description="Polar residues" evidence="6">
    <location>
        <begin position="942"/>
        <end position="953"/>
    </location>
</feature>
<dbReference type="InterPro" id="IPR001138">
    <property type="entry name" value="Zn2Cys6_DnaBD"/>
</dbReference>
<feature type="compositionally biased region" description="Polar residues" evidence="6">
    <location>
        <begin position="45"/>
        <end position="56"/>
    </location>
</feature>
<dbReference type="PANTHER" id="PTHR31668">
    <property type="entry name" value="GLUCOSE TRANSPORT TRANSCRIPTION REGULATOR RGT1-RELATED-RELATED"/>
    <property type="match status" value="1"/>
</dbReference>
<evidence type="ECO:0000313" key="8">
    <source>
        <dbReference type="EMBL" id="KZT26548.1"/>
    </source>
</evidence>
<keyword evidence="9" id="KW-1185">Reference proteome</keyword>
<dbReference type="GO" id="GO:0006351">
    <property type="term" value="P:DNA-templated transcription"/>
    <property type="evidence" value="ECO:0007669"/>
    <property type="project" value="InterPro"/>
</dbReference>
<dbReference type="PROSITE" id="PS50048">
    <property type="entry name" value="ZN2_CY6_FUNGAL_2"/>
    <property type="match status" value="1"/>
</dbReference>
<feature type="region of interest" description="Disordered" evidence="6">
    <location>
        <begin position="156"/>
        <end position="228"/>
    </location>
</feature>
<keyword evidence="2" id="KW-0805">Transcription regulation</keyword>
<keyword evidence="3" id="KW-0238">DNA-binding</keyword>
<evidence type="ECO:0000313" key="9">
    <source>
        <dbReference type="Proteomes" id="UP000076761"/>
    </source>
</evidence>
<feature type="region of interest" description="Disordered" evidence="6">
    <location>
        <begin position="1"/>
        <end position="128"/>
    </location>
</feature>
<dbReference type="STRING" id="1314782.A0A165TEH2"/>
<dbReference type="GO" id="GO:0000981">
    <property type="term" value="F:DNA-binding transcription factor activity, RNA polymerase II-specific"/>
    <property type="evidence" value="ECO:0007669"/>
    <property type="project" value="InterPro"/>
</dbReference>
<keyword evidence="5" id="KW-0539">Nucleus</keyword>
<evidence type="ECO:0000256" key="4">
    <source>
        <dbReference type="ARBA" id="ARBA00023163"/>
    </source>
</evidence>
<sequence length="953" mass="103800">MESNPPAENASPSNKPLPGPPSSAKARKAERQKGSAEAAPRERQGTPSATAPSHVNDQPLVPNHRPAHPYPARPMMNPPYSMNGSPYPSTNNPSYNNTPANPAMNRASPQVGPGMPNHVPPQPYPYPMQQNPYATHAYGYPQFTPHMMVYPRPASQEALHNQGASSPAPSPASTAGKRKRKSGDDARGSSVGERASDEEATSGRASGNHNSPGTAGVVDVKKRTKTQRACDSCRTRKIRCDIISDTDPPVCQHCRQYGYECTSFKPITETRFKKRRVEQDAAASVERDKADTQRTGTASPAPSTHYFGPTSPAYLLHSQPSVSPRIYESYDLRYHHSWEVSRDGEGIIQITEPERGEPVANMPKPIDPRIEREVIQKLVNAYFTDVCPLLPVVTQSELLSNTSPPPILLYSMCAVAAAKRDVPQTVFDTLRHAVNNVVKADDVLSTASIVNVQSLIILCMTGDCHSQFVPNALSALWIRLGAAIRMAQDLGLHRAESVKANIGMRRRLWGACVISDRWTSLAYGHPFMIDVQDCDARLPSSGDPNDLYMDEMVRLSIILGRVLKTIYSPSGLTLATDEILYTLLADIEAWKTNLPESLRFRGPETPTTGGVLHLLYSCVCMIFWRVFMRISYSCPVHLKFSLTVEQWTSLVQLTGEAIDWLDAHERQYDVWLLVAYATTSCALVQYHTWARRKDPEAVAKLKKLRDCVRRWEKSLSPDHMSARRKTAEIISLLYEATQGPSQSLDAPALNPTGGVKGRALAEGLDYRKDPSRPGGGVYVAHGKAREGDYSGVPPGTVIQSDEESEGGANNANNNANANASRGAPSSSIVSMVPLAGAGTTSFPNLNPAMNDLMAGAPGNNVQVMNVLDMPMPEASNSALQQYALAEDGFLEGLPGGMFDWGQWDTFFARLAPQVGLPGFQQPLAQDQQAATSNGTAPMEGRPQQSYPPQGGSS</sequence>
<evidence type="ECO:0000256" key="3">
    <source>
        <dbReference type="ARBA" id="ARBA00023125"/>
    </source>
</evidence>
<feature type="compositionally biased region" description="Polar residues" evidence="6">
    <location>
        <begin position="922"/>
        <end position="935"/>
    </location>
</feature>
<feature type="region of interest" description="Disordered" evidence="6">
    <location>
        <begin position="278"/>
        <end position="304"/>
    </location>
</feature>
<dbReference type="Gene3D" id="4.10.240.10">
    <property type="entry name" value="Zn(2)-C6 fungal-type DNA-binding domain"/>
    <property type="match status" value="1"/>
</dbReference>
<dbReference type="GO" id="GO:0008270">
    <property type="term" value="F:zinc ion binding"/>
    <property type="evidence" value="ECO:0007669"/>
    <property type="project" value="InterPro"/>
</dbReference>
<feature type="compositionally biased region" description="Low complexity" evidence="6">
    <location>
        <begin position="164"/>
        <end position="173"/>
    </location>
</feature>
<dbReference type="EMBL" id="KV425566">
    <property type="protein sequence ID" value="KZT26548.1"/>
    <property type="molecule type" value="Genomic_DNA"/>
</dbReference>
<evidence type="ECO:0000259" key="7">
    <source>
        <dbReference type="PROSITE" id="PS50048"/>
    </source>
</evidence>
<organism evidence="8 9">
    <name type="scientific">Neolentinus lepideus HHB14362 ss-1</name>
    <dbReference type="NCBI Taxonomy" id="1314782"/>
    <lineage>
        <taxon>Eukaryota</taxon>
        <taxon>Fungi</taxon>
        <taxon>Dikarya</taxon>
        <taxon>Basidiomycota</taxon>
        <taxon>Agaricomycotina</taxon>
        <taxon>Agaricomycetes</taxon>
        <taxon>Gloeophyllales</taxon>
        <taxon>Gloeophyllaceae</taxon>
        <taxon>Neolentinus</taxon>
    </lineage>
</organism>
<name>A0A165TEH2_9AGAM</name>